<name>A0A250KM69_9GAMM</name>
<evidence type="ECO:0000313" key="2">
    <source>
        <dbReference type="Proteomes" id="UP000266313"/>
    </source>
</evidence>
<gene>
    <name evidence="1" type="ORF">sS8_0750</name>
</gene>
<protein>
    <submittedName>
        <fullName evidence="1">Uncharacterized protein</fullName>
    </submittedName>
</protein>
<dbReference type="KEGG" id="mmai:sS8_0750"/>
<proteinExistence type="predicted"/>
<accession>A0A250KM69</accession>
<evidence type="ECO:0000313" key="1">
    <source>
        <dbReference type="EMBL" id="BBA32715.1"/>
    </source>
</evidence>
<dbReference type="Proteomes" id="UP000266313">
    <property type="component" value="Chromosome"/>
</dbReference>
<dbReference type="AlphaFoldDB" id="A0A250KM69"/>
<reference evidence="1 2" key="1">
    <citation type="submission" date="2016-12" db="EMBL/GenBank/DDBJ databases">
        <title>Genome sequencing of Methylocaldum marinum.</title>
        <authorList>
            <person name="Takeuchi M."/>
            <person name="Kamagata Y."/>
            <person name="Hiraoka S."/>
            <person name="Oshima K."/>
            <person name="Hattori M."/>
            <person name="Iwasaki W."/>
        </authorList>
    </citation>
    <scope>NUCLEOTIDE SEQUENCE [LARGE SCALE GENOMIC DNA]</scope>
    <source>
        <strain evidence="1 2">S8</strain>
    </source>
</reference>
<sequence length="95" mass="10754">MAKVMNVEKQIWDVEGFAVRILHLDGRDVRGDRMGLPPYPFGSPSKNDLSVEKWKTTRFRQTYPGFQVEVIDSDGAAVHGNTRLGTVRDTYLDAE</sequence>
<organism evidence="1 2">
    <name type="scientific">Methylocaldum marinum</name>
    <dbReference type="NCBI Taxonomy" id="1432792"/>
    <lineage>
        <taxon>Bacteria</taxon>
        <taxon>Pseudomonadati</taxon>
        <taxon>Pseudomonadota</taxon>
        <taxon>Gammaproteobacteria</taxon>
        <taxon>Methylococcales</taxon>
        <taxon>Methylococcaceae</taxon>
        <taxon>Methylocaldum</taxon>
    </lineage>
</organism>
<dbReference type="EMBL" id="AP017928">
    <property type="protein sequence ID" value="BBA32715.1"/>
    <property type="molecule type" value="Genomic_DNA"/>
</dbReference>
<dbReference type="OrthoDB" id="7061611at2"/>
<keyword evidence="2" id="KW-1185">Reference proteome</keyword>